<keyword evidence="6 8" id="KW-0413">Isomerase</keyword>
<dbReference type="PANTHER" id="PTHR43713">
    <property type="entry name" value="GLUTAMATE-1-SEMIALDEHYDE 2,1-AMINOMUTASE"/>
    <property type="match status" value="1"/>
</dbReference>
<dbReference type="PANTHER" id="PTHR43713:SF3">
    <property type="entry name" value="GLUTAMATE-1-SEMIALDEHYDE 2,1-AMINOMUTASE 1, CHLOROPLASTIC-RELATED"/>
    <property type="match status" value="1"/>
</dbReference>
<dbReference type="InterPro" id="IPR015422">
    <property type="entry name" value="PyrdxlP-dep_Trfase_small"/>
</dbReference>
<evidence type="ECO:0000313" key="9">
    <source>
        <dbReference type="EMBL" id="MDL4841690.1"/>
    </source>
</evidence>
<dbReference type="HAMAP" id="MF_00375">
    <property type="entry name" value="HemL_aminotrans_3"/>
    <property type="match status" value="1"/>
</dbReference>
<comment type="subcellular location">
    <subcellularLocation>
        <location evidence="8">Cytoplasm</location>
    </subcellularLocation>
</comment>
<evidence type="ECO:0000256" key="5">
    <source>
        <dbReference type="ARBA" id="ARBA00022898"/>
    </source>
</evidence>
<dbReference type="InterPro" id="IPR015421">
    <property type="entry name" value="PyrdxlP-dep_Trfase_major"/>
</dbReference>
<comment type="similarity">
    <text evidence="4 8">Belongs to the class-III pyridoxal-phosphate-dependent aminotransferase family. HemL subfamily.</text>
</comment>
<evidence type="ECO:0000256" key="1">
    <source>
        <dbReference type="ARBA" id="ARBA00001579"/>
    </source>
</evidence>
<reference evidence="9 10" key="1">
    <citation type="submission" date="2023-06" db="EMBL/GenBank/DDBJ databases">
        <title>Aquibacillus rhizosphaerae LR5S19.</title>
        <authorList>
            <person name="Sun J.-Q."/>
        </authorList>
    </citation>
    <scope>NUCLEOTIDE SEQUENCE [LARGE SCALE GENOMIC DNA]</scope>
    <source>
        <strain evidence="9 10">LR5S19</strain>
    </source>
</reference>
<keyword evidence="10" id="KW-1185">Reference proteome</keyword>
<dbReference type="EMBL" id="JASTZU010000042">
    <property type="protein sequence ID" value="MDL4841690.1"/>
    <property type="molecule type" value="Genomic_DNA"/>
</dbReference>
<dbReference type="GO" id="GO:0042286">
    <property type="term" value="F:glutamate-1-semialdehyde 2,1-aminomutase activity"/>
    <property type="evidence" value="ECO:0007669"/>
    <property type="project" value="UniProtKB-EC"/>
</dbReference>
<gene>
    <name evidence="8 9" type="primary">hemL</name>
    <name evidence="9" type="ORF">QQS35_14710</name>
</gene>
<dbReference type="Pfam" id="PF00202">
    <property type="entry name" value="Aminotran_3"/>
    <property type="match status" value="1"/>
</dbReference>
<comment type="subunit">
    <text evidence="8">Homodimer.</text>
</comment>
<keyword evidence="7 8" id="KW-0627">Porphyrin biosynthesis</keyword>
<comment type="cofactor">
    <cofactor evidence="2 8">
        <name>pyridoxal 5'-phosphate</name>
        <dbReference type="ChEBI" id="CHEBI:597326"/>
    </cofactor>
</comment>
<comment type="caution">
    <text evidence="9">The sequence shown here is derived from an EMBL/GenBank/DDBJ whole genome shotgun (WGS) entry which is preliminary data.</text>
</comment>
<evidence type="ECO:0000256" key="7">
    <source>
        <dbReference type="ARBA" id="ARBA00023244"/>
    </source>
</evidence>
<dbReference type="InterPro" id="IPR004639">
    <property type="entry name" value="4pyrrol_synth_GluAld_NH2Trfase"/>
</dbReference>
<feature type="modified residue" description="N6-(pyridoxal phosphate)lysine" evidence="8">
    <location>
        <position position="268"/>
    </location>
</feature>
<evidence type="ECO:0000256" key="8">
    <source>
        <dbReference type="HAMAP-Rule" id="MF_00375"/>
    </source>
</evidence>
<dbReference type="SUPFAM" id="SSF53383">
    <property type="entry name" value="PLP-dependent transferases"/>
    <property type="match status" value="1"/>
</dbReference>
<evidence type="ECO:0000256" key="3">
    <source>
        <dbReference type="ARBA" id="ARBA00004819"/>
    </source>
</evidence>
<organism evidence="9 10">
    <name type="scientific">Aquibacillus rhizosphaerae</name>
    <dbReference type="NCBI Taxonomy" id="3051431"/>
    <lineage>
        <taxon>Bacteria</taxon>
        <taxon>Bacillati</taxon>
        <taxon>Bacillota</taxon>
        <taxon>Bacilli</taxon>
        <taxon>Bacillales</taxon>
        <taxon>Bacillaceae</taxon>
        <taxon>Aquibacillus</taxon>
    </lineage>
</organism>
<sequence>MRNFDKSIDAYKEAVNLMPGGVNSPVRAFKSVGMNPIFMERGKGSKIYDIDGNDYIDYVLSWGPLILGHADDRVVSKLKEVTENGTSFGAPTLLENKLANLVIERVPSIEIVRMVNSGTEATMSALRLARGYTGRDKILKFEGNYHGHGDSLLIKAGSGVATLGLPDSPGVPESVAQNTITVPYNDIESVRYAFEQFGDDLAAVIVEPVSGNMGVVPPKDNFLQNLREITEDNGTVLIFDEVMTGFRVGYNCAQGHFGVTPDLTCLGKVIGGGLPVGAYGGKREIMERIAPTGDIYQAGTLSGNPLAMTAGYETLIAMDKQAYEQMNNKVDRLVEGYTQAAAEFNLPLQVNRAGSMVGFFFNDQEVENFTTASDSNLDHFASYYRTMIEEGVFLPPSQFEGIFLSTAHTDEDIDKTIKAARIAFSKLT</sequence>
<comment type="catalytic activity">
    <reaction evidence="1 8">
        <text>(S)-4-amino-5-oxopentanoate = 5-aminolevulinate</text>
        <dbReference type="Rhea" id="RHEA:14265"/>
        <dbReference type="ChEBI" id="CHEBI:57501"/>
        <dbReference type="ChEBI" id="CHEBI:356416"/>
        <dbReference type="EC" id="5.4.3.8"/>
    </reaction>
</comment>
<dbReference type="InterPro" id="IPR005814">
    <property type="entry name" value="Aminotrans_3"/>
</dbReference>
<dbReference type="RefSeq" id="WP_285932977.1">
    <property type="nucleotide sequence ID" value="NZ_JASTZU010000042.1"/>
</dbReference>
<protein>
    <recommendedName>
        <fullName evidence="8">Glutamate-1-semialdehyde 2,1-aminomutase</fullName>
        <shortName evidence="8">GSA</shortName>
        <ecNumber evidence="8">5.4.3.8</ecNumber>
    </recommendedName>
    <alternativeName>
        <fullName evidence="8">Glutamate-1-semialdehyde aminotransferase</fullName>
        <shortName evidence="8">GSA-AT</shortName>
    </alternativeName>
</protein>
<dbReference type="Gene3D" id="3.40.640.10">
    <property type="entry name" value="Type I PLP-dependent aspartate aminotransferase-like (Major domain)"/>
    <property type="match status" value="1"/>
</dbReference>
<evidence type="ECO:0000256" key="2">
    <source>
        <dbReference type="ARBA" id="ARBA00001933"/>
    </source>
</evidence>
<keyword evidence="5 8" id="KW-0663">Pyridoxal phosphate</keyword>
<proteinExistence type="inferred from homology"/>
<evidence type="ECO:0000313" key="10">
    <source>
        <dbReference type="Proteomes" id="UP001235343"/>
    </source>
</evidence>
<evidence type="ECO:0000256" key="4">
    <source>
        <dbReference type="ARBA" id="ARBA00008981"/>
    </source>
</evidence>
<dbReference type="InterPro" id="IPR049704">
    <property type="entry name" value="Aminotrans_3_PPA_site"/>
</dbReference>
<evidence type="ECO:0000256" key="6">
    <source>
        <dbReference type="ARBA" id="ARBA00023235"/>
    </source>
</evidence>
<comment type="pathway">
    <text evidence="3">Porphyrin-containing compound metabolism; protoporphyrin-IX biosynthesis; 5-aminolevulinate from L-glutamyl-tRNA(Glu): step 2/2.</text>
</comment>
<dbReference type="Gene3D" id="3.90.1150.10">
    <property type="entry name" value="Aspartate Aminotransferase, domain 1"/>
    <property type="match status" value="1"/>
</dbReference>
<dbReference type="NCBIfam" id="TIGR00713">
    <property type="entry name" value="hemL"/>
    <property type="match status" value="1"/>
</dbReference>
<dbReference type="Proteomes" id="UP001235343">
    <property type="component" value="Unassembled WGS sequence"/>
</dbReference>
<keyword evidence="8" id="KW-0963">Cytoplasm</keyword>
<dbReference type="EC" id="5.4.3.8" evidence="8"/>
<name>A0ABT7LAV6_9BACI</name>
<accession>A0ABT7LAV6</accession>
<dbReference type="PROSITE" id="PS00600">
    <property type="entry name" value="AA_TRANSFER_CLASS_3"/>
    <property type="match status" value="1"/>
</dbReference>
<dbReference type="InterPro" id="IPR015424">
    <property type="entry name" value="PyrdxlP-dep_Trfase"/>
</dbReference>
<dbReference type="CDD" id="cd00610">
    <property type="entry name" value="OAT_like"/>
    <property type="match status" value="1"/>
</dbReference>
<dbReference type="NCBIfam" id="NF000818">
    <property type="entry name" value="PRK00062.1"/>
    <property type="match status" value="1"/>
</dbReference>